<dbReference type="OrthoDB" id="427480at2759"/>
<dbReference type="SUPFAM" id="SSF56112">
    <property type="entry name" value="Protein kinase-like (PK-like)"/>
    <property type="match status" value="1"/>
</dbReference>
<dbReference type="Pfam" id="PF03109">
    <property type="entry name" value="ABC1"/>
    <property type="match status" value="1"/>
</dbReference>
<sequence length="747" mass="81185">MHVHRYNKGLGGALLLIAAGCAACFTLPRSLGGQSITSRLPLASREPSAAKDGYSFGYSFRSLLLPSLGLVAACRVLPRRNCGRIARRNFPAATPYPEGRYDPETAAAYFQARPWSVTWRATELMSTTLGFAVSLLLDIQTGSWEANSPKRAQQLVQILTDLGPTFIKIGQALSIRADLLSPAYLEALTELQDRVPPFPTAKADEIIESQLGRPVGEIFEEISPAPIASASLGQVYRAKLRDGPEVAVKVQRPGMEEVVALDLYLLKLGSGPLRWFLNLTRSGLNTDIPGLVDEWGKGFVGELDYRQEALNAKSFSHDIESTPLAGAVFAPAPVDSCSSQKVLTTEWIVGERLETSSAEDVTKLCSVAMNSYLTMMLETGVLHADPHPGNLLRTPDGRLCILDWGLVTNLDPSFRVAYIEHISHLVSGDYEPVPRDLVTIGFVPEGMEDDVVKSEVVDTLANVYGQWSSGGGAKQMDVNALFSQIQGLSQQYGNLFRVPPYFFYIARAFAVLEGIGLSNNSSYSVVNECLPYVAQRLISDSNPRISKALASFIYGSDKGLDRQANPERLKYLATGFSSYVAATRNDEKSTAEEASNLADKLASLVLGRVPAEHGDSEASSRRVAPALQDLLLDEMAKVVGANARQLAASWNLPGSGSLGLMTPDGTDERILANAKEIASIAEPQVQEIIQQFRSLPFNEQRVIATEVLSKLWNYREQAVGAGGRLVARLFLQGISRVREDIDQAFSG</sequence>
<dbReference type="Proteomes" id="UP001152797">
    <property type="component" value="Unassembled WGS sequence"/>
</dbReference>
<feature type="domain" description="ABC1 atypical kinase-like" evidence="2">
    <location>
        <begin position="191"/>
        <end position="433"/>
    </location>
</feature>
<keyword evidence="4" id="KW-0418">Kinase</keyword>
<evidence type="ECO:0000313" key="5">
    <source>
        <dbReference type="Proteomes" id="UP001152797"/>
    </source>
</evidence>
<dbReference type="GO" id="GO:0016301">
    <property type="term" value="F:kinase activity"/>
    <property type="evidence" value="ECO:0007669"/>
    <property type="project" value="UniProtKB-KW"/>
</dbReference>
<gene>
    <name evidence="3" type="ORF">C1SCF055_LOCUS16064</name>
</gene>
<dbReference type="PANTHER" id="PTHR10566">
    <property type="entry name" value="CHAPERONE-ACTIVITY OF BC1 COMPLEX CABC1 -RELATED"/>
    <property type="match status" value="1"/>
</dbReference>
<dbReference type="AlphaFoldDB" id="A0A9P1FTG0"/>
<keyword evidence="4" id="KW-0808">Transferase</keyword>
<evidence type="ECO:0000313" key="3">
    <source>
        <dbReference type="EMBL" id="CAI3988954.1"/>
    </source>
</evidence>
<dbReference type="InterPro" id="IPR004147">
    <property type="entry name" value="ABC1_dom"/>
</dbReference>
<dbReference type="EMBL" id="CAMXCT020001318">
    <property type="protein sequence ID" value="CAL1142329.1"/>
    <property type="molecule type" value="Genomic_DNA"/>
</dbReference>
<name>A0A9P1FTG0_9DINO</name>
<dbReference type="PROSITE" id="PS51257">
    <property type="entry name" value="PROKAR_LIPOPROTEIN"/>
    <property type="match status" value="1"/>
</dbReference>
<evidence type="ECO:0000313" key="4">
    <source>
        <dbReference type="EMBL" id="CAL4776266.1"/>
    </source>
</evidence>
<protein>
    <submittedName>
        <fullName evidence="4">AarF domain-containing protein kinase, chloroplastic</fullName>
    </submittedName>
</protein>
<dbReference type="PANTHER" id="PTHR10566:SF118">
    <property type="entry name" value="PROTEIN KINASE DOMAIN-CONTAINING PROTEIN"/>
    <property type="match status" value="1"/>
</dbReference>
<dbReference type="EMBL" id="CAMXCT010001318">
    <property type="protein sequence ID" value="CAI3988954.1"/>
    <property type="molecule type" value="Genomic_DNA"/>
</dbReference>
<comment type="similarity">
    <text evidence="1">Belongs to the protein kinase superfamily. ADCK protein kinase family.</text>
</comment>
<evidence type="ECO:0000259" key="2">
    <source>
        <dbReference type="Pfam" id="PF03109"/>
    </source>
</evidence>
<comment type="caution">
    <text evidence="3">The sequence shown here is derived from an EMBL/GenBank/DDBJ whole genome shotgun (WGS) entry which is preliminary data.</text>
</comment>
<evidence type="ECO:0000256" key="1">
    <source>
        <dbReference type="ARBA" id="ARBA00009670"/>
    </source>
</evidence>
<proteinExistence type="inferred from homology"/>
<keyword evidence="5" id="KW-1185">Reference proteome</keyword>
<reference evidence="3" key="1">
    <citation type="submission" date="2022-10" db="EMBL/GenBank/DDBJ databases">
        <authorList>
            <person name="Chen Y."/>
            <person name="Dougan E. K."/>
            <person name="Chan C."/>
            <person name="Rhodes N."/>
            <person name="Thang M."/>
        </authorList>
    </citation>
    <scope>NUCLEOTIDE SEQUENCE</scope>
</reference>
<dbReference type="CDD" id="cd05121">
    <property type="entry name" value="ABC1_ADCK3-like"/>
    <property type="match status" value="1"/>
</dbReference>
<dbReference type="InterPro" id="IPR011009">
    <property type="entry name" value="Kinase-like_dom_sf"/>
</dbReference>
<reference evidence="4 5" key="2">
    <citation type="submission" date="2024-05" db="EMBL/GenBank/DDBJ databases">
        <authorList>
            <person name="Chen Y."/>
            <person name="Shah S."/>
            <person name="Dougan E. K."/>
            <person name="Thang M."/>
            <person name="Chan C."/>
        </authorList>
    </citation>
    <scope>NUCLEOTIDE SEQUENCE [LARGE SCALE GENOMIC DNA]</scope>
</reference>
<dbReference type="InterPro" id="IPR050154">
    <property type="entry name" value="UbiB_kinase"/>
</dbReference>
<accession>A0A9P1FTG0</accession>
<dbReference type="EMBL" id="CAMXCT030001318">
    <property type="protein sequence ID" value="CAL4776266.1"/>
    <property type="molecule type" value="Genomic_DNA"/>
</dbReference>
<organism evidence="3">
    <name type="scientific">Cladocopium goreaui</name>
    <dbReference type="NCBI Taxonomy" id="2562237"/>
    <lineage>
        <taxon>Eukaryota</taxon>
        <taxon>Sar</taxon>
        <taxon>Alveolata</taxon>
        <taxon>Dinophyceae</taxon>
        <taxon>Suessiales</taxon>
        <taxon>Symbiodiniaceae</taxon>
        <taxon>Cladocopium</taxon>
    </lineage>
</organism>